<dbReference type="InterPro" id="IPR043733">
    <property type="entry name" value="DUF5677"/>
</dbReference>
<dbReference type="Proteomes" id="UP000562723">
    <property type="component" value="Unassembled WGS sequence"/>
</dbReference>
<accession>A0AAJ3FW27</accession>
<gene>
    <name evidence="1" type="ORF">HNO85_12890</name>
</gene>
<dbReference type="AlphaFoldDB" id="A0AAJ3FW27"/>
<dbReference type="EMBL" id="JABFMS010000019">
    <property type="protein sequence ID" value="NUT81834.1"/>
    <property type="molecule type" value="Genomic_DNA"/>
</dbReference>
<comment type="caution">
    <text evidence="1">The sequence shown here is derived from an EMBL/GenBank/DDBJ whole genome shotgun (WGS) entry which is preliminary data.</text>
</comment>
<organism evidence="1 2">
    <name type="scientific">Pseudomonas brassicacearum</name>
    <dbReference type="NCBI Taxonomy" id="930166"/>
    <lineage>
        <taxon>Bacteria</taxon>
        <taxon>Pseudomonadati</taxon>
        <taxon>Pseudomonadota</taxon>
        <taxon>Gammaproteobacteria</taxon>
        <taxon>Pseudomonadales</taxon>
        <taxon>Pseudomonadaceae</taxon>
        <taxon>Pseudomonas</taxon>
    </lineage>
</organism>
<sequence>MNNYNRKEHFTKPHLEHKRHLPELEKLQYQIDEVLHSINLDKAGDFKFVSKVCCYTTADIIADLNIAILQSLKIGSYSAAEALSRSSLENSINLILFSQDPTSSRPKSILLNYLKTSKIRAHKWHRYARESNHIESIKRSSDFEQSLDIMKGLFGDLDSKDVKGWPDAYSRFRDAGFEHFYHILFAPASDSIHGFSNDIFNRFLGEKLPVSEEERKEYFEGQLAEKISFAYYLATHAVLFFCVAASYIADRAESEDASEKFQIIAKALEVMIVEHETLTKACLDMLAPAKESLKEKANLDGCPKA</sequence>
<dbReference type="Pfam" id="PF18928">
    <property type="entry name" value="DUF5677"/>
    <property type="match status" value="1"/>
</dbReference>
<evidence type="ECO:0000313" key="1">
    <source>
        <dbReference type="EMBL" id="NUT81834.1"/>
    </source>
</evidence>
<reference evidence="1 2" key="1">
    <citation type="journal article" date="2020" name="Front. Plant Sci.">
        <title>Isolation of Rhizosphere Bacteria That Improve Quality and Water Stress Tolerance in Greenhouse Ornamentals.</title>
        <authorList>
            <person name="Nordstedt N.P."/>
            <person name="Jones M.L."/>
        </authorList>
    </citation>
    <scope>NUCLEOTIDE SEQUENCE [LARGE SCALE GENOMIC DNA]</scope>
    <source>
        <strain evidence="1 2">C2F7</strain>
    </source>
</reference>
<proteinExistence type="predicted"/>
<dbReference type="RefSeq" id="WP_175360282.1">
    <property type="nucleotide sequence ID" value="NZ_JABFMS010000019.1"/>
</dbReference>
<evidence type="ECO:0000313" key="2">
    <source>
        <dbReference type="Proteomes" id="UP000562723"/>
    </source>
</evidence>
<name>A0AAJ3FW27_9PSED</name>
<protein>
    <submittedName>
        <fullName evidence="1">Uncharacterized protein</fullName>
    </submittedName>
</protein>